<comment type="caution">
    <text evidence="1">The sequence shown here is derived from an EMBL/GenBank/DDBJ whole genome shotgun (WGS) entry which is preliminary data.</text>
</comment>
<evidence type="ECO:0000313" key="2">
    <source>
        <dbReference type="Proteomes" id="UP001497700"/>
    </source>
</evidence>
<proteinExistence type="predicted"/>
<dbReference type="Proteomes" id="UP001497700">
    <property type="component" value="Unassembled WGS sequence"/>
</dbReference>
<name>A0ACB9YSG1_9PEZI</name>
<dbReference type="EMBL" id="MU393528">
    <property type="protein sequence ID" value="KAI4862341.1"/>
    <property type="molecule type" value="Genomic_DNA"/>
</dbReference>
<sequence length="251" mass="30431">MASPSKLHEKGDINRSNTGSQVPPYPGQHCWLEDWHKRWNREWLTEAVIPSERRMADRNERNQYCGEAKNQKHIIDENKRTIEPGISHWDAFVPGADKEGKRGIFRRALRRIILLLRLEDLRVEYRDYKNWRQEKREVADKVVIEADMEDQGDEPQWKGNMTFTMDPKHFYKYMDTDTWFPFPTPDNIRWYWVEEDGQKHLYGTREERWGPHRDRDYIRMPFRSIHGLVQRNTRLKVRGGVWCECRLRDDF</sequence>
<gene>
    <name evidence="1" type="ORF">F4820DRAFT_451085</name>
</gene>
<protein>
    <submittedName>
        <fullName evidence="1">Uncharacterized protein</fullName>
    </submittedName>
</protein>
<accession>A0ACB9YSG1</accession>
<organism evidence="1 2">
    <name type="scientific">Hypoxylon rubiginosum</name>
    <dbReference type="NCBI Taxonomy" id="110542"/>
    <lineage>
        <taxon>Eukaryota</taxon>
        <taxon>Fungi</taxon>
        <taxon>Dikarya</taxon>
        <taxon>Ascomycota</taxon>
        <taxon>Pezizomycotina</taxon>
        <taxon>Sordariomycetes</taxon>
        <taxon>Xylariomycetidae</taxon>
        <taxon>Xylariales</taxon>
        <taxon>Hypoxylaceae</taxon>
        <taxon>Hypoxylon</taxon>
    </lineage>
</organism>
<keyword evidence="2" id="KW-1185">Reference proteome</keyword>
<reference evidence="1 2" key="1">
    <citation type="journal article" date="2022" name="New Phytol.">
        <title>Ecological generalism drives hyperdiversity of secondary metabolite gene clusters in xylarialean endophytes.</title>
        <authorList>
            <person name="Franco M.E.E."/>
            <person name="Wisecaver J.H."/>
            <person name="Arnold A.E."/>
            <person name="Ju Y.M."/>
            <person name="Slot J.C."/>
            <person name="Ahrendt S."/>
            <person name="Moore L.P."/>
            <person name="Eastman K.E."/>
            <person name="Scott K."/>
            <person name="Konkel Z."/>
            <person name="Mondo S.J."/>
            <person name="Kuo A."/>
            <person name="Hayes R.D."/>
            <person name="Haridas S."/>
            <person name="Andreopoulos B."/>
            <person name="Riley R."/>
            <person name="LaButti K."/>
            <person name="Pangilinan J."/>
            <person name="Lipzen A."/>
            <person name="Amirebrahimi M."/>
            <person name="Yan J."/>
            <person name="Adam C."/>
            <person name="Keymanesh K."/>
            <person name="Ng V."/>
            <person name="Louie K."/>
            <person name="Northen T."/>
            <person name="Drula E."/>
            <person name="Henrissat B."/>
            <person name="Hsieh H.M."/>
            <person name="Youens-Clark K."/>
            <person name="Lutzoni F."/>
            <person name="Miadlikowska J."/>
            <person name="Eastwood D.C."/>
            <person name="Hamelin R.C."/>
            <person name="Grigoriev I.V."/>
            <person name="U'Ren J.M."/>
        </authorList>
    </citation>
    <scope>NUCLEOTIDE SEQUENCE [LARGE SCALE GENOMIC DNA]</scope>
    <source>
        <strain evidence="1 2">CBS 119005</strain>
    </source>
</reference>
<evidence type="ECO:0000313" key="1">
    <source>
        <dbReference type="EMBL" id="KAI4862341.1"/>
    </source>
</evidence>